<keyword evidence="9 11" id="KW-0862">Zinc</keyword>
<comment type="similarity">
    <text evidence="3 11">Belongs to the vitamin-B12 independent methionine synthase family.</text>
</comment>
<feature type="binding site" evidence="12">
    <location>
        <position position="119"/>
    </location>
    <ligand>
        <name>5-methyltetrahydropteroyltri-L-glutamate</name>
        <dbReference type="ChEBI" id="CHEBI:58207"/>
    </ligand>
</feature>
<evidence type="ECO:0000256" key="7">
    <source>
        <dbReference type="ARBA" id="ARBA00022723"/>
    </source>
</evidence>
<comment type="cofactor">
    <cofactor evidence="11">
        <name>Zn(2+)</name>
        <dbReference type="ChEBI" id="CHEBI:29105"/>
    </cofactor>
    <text evidence="11">Binds 1 zinc ion per subunit.</text>
</comment>
<dbReference type="eggNOG" id="COG0620">
    <property type="taxonomic scope" value="Bacteria"/>
</dbReference>
<dbReference type="GO" id="GO:0009086">
    <property type="term" value="P:methionine biosynthetic process"/>
    <property type="evidence" value="ECO:0007669"/>
    <property type="project" value="UniProtKB-UniRule"/>
</dbReference>
<evidence type="ECO:0000256" key="10">
    <source>
        <dbReference type="ARBA" id="ARBA00023167"/>
    </source>
</evidence>
<evidence type="ECO:0000256" key="2">
    <source>
        <dbReference type="ARBA" id="ARBA00004681"/>
    </source>
</evidence>
<feature type="binding site" evidence="11 12">
    <location>
        <position position="606"/>
    </location>
    <ligand>
        <name>L-methionine</name>
        <dbReference type="ChEBI" id="CHEBI:57844"/>
    </ligand>
</feature>
<protein>
    <recommendedName>
        <fullName evidence="11">5-methyltetrahydropteroyltriglutamate--homocysteine methyltransferase</fullName>
        <ecNumber evidence="11">2.1.1.14</ecNumber>
    </recommendedName>
    <alternativeName>
        <fullName evidence="11">Cobalamin-independent methionine synthase</fullName>
    </alternativeName>
    <alternativeName>
        <fullName evidence="11">Methionine synthase, vitamin-B12 independent isozyme</fullName>
    </alternativeName>
</protein>
<feature type="region of interest" description="Disordered" evidence="15">
    <location>
        <begin position="386"/>
        <end position="422"/>
    </location>
</feature>
<feature type="binding site" evidence="11 12">
    <location>
        <position position="491"/>
    </location>
    <ligand>
        <name>L-methionine</name>
        <dbReference type="ChEBI" id="CHEBI:57844"/>
    </ligand>
</feature>
<dbReference type="PANTHER" id="PTHR30519">
    <property type="entry name" value="5-METHYLTETRAHYDROPTEROYLTRIGLUTAMATE--HOMOCYSTEINE METHYLTRANSFERASE"/>
    <property type="match status" value="1"/>
</dbReference>
<dbReference type="KEGG" id="aey:CDG81_04910"/>
<dbReference type="Gene3D" id="3.20.20.210">
    <property type="match status" value="2"/>
</dbReference>
<feature type="binding site" evidence="11 12">
    <location>
        <begin position="522"/>
        <end position="523"/>
    </location>
    <ligand>
        <name>5-methyltetrahydropteroyltri-L-glutamate</name>
        <dbReference type="ChEBI" id="CHEBI:58207"/>
    </ligand>
</feature>
<feature type="binding site" evidence="11 12">
    <location>
        <begin position="438"/>
        <end position="440"/>
    </location>
    <ligand>
        <name>L-methionine</name>
        <dbReference type="ChEBI" id="CHEBI:57844"/>
    </ligand>
</feature>
<dbReference type="GO" id="GO:0003871">
    <property type="term" value="F:5-methyltetrahydropteroyltriglutamate-homocysteine S-methyltransferase activity"/>
    <property type="evidence" value="ECO:0007669"/>
    <property type="project" value="UniProtKB-UniRule"/>
</dbReference>
<dbReference type="InterPro" id="IPR013215">
    <property type="entry name" value="Cbl-indep_Met_Synth_N"/>
</dbReference>
<feature type="binding site" evidence="11 12">
    <location>
        <position position="606"/>
    </location>
    <ligand>
        <name>L-homocysteine</name>
        <dbReference type="ChEBI" id="CHEBI:58199"/>
    </ligand>
</feature>
<comment type="catalytic activity">
    <reaction evidence="11">
        <text>5-methyltetrahydropteroyltri-L-glutamate + L-homocysteine = tetrahydropteroyltri-L-glutamate + L-methionine</text>
        <dbReference type="Rhea" id="RHEA:21196"/>
        <dbReference type="ChEBI" id="CHEBI:57844"/>
        <dbReference type="ChEBI" id="CHEBI:58140"/>
        <dbReference type="ChEBI" id="CHEBI:58199"/>
        <dbReference type="ChEBI" id="CHEBI:58207"/>
        <dbReference type="EC" id="2.1.1.14"/>
    </reaction>
</comment>
<dbReference type="Proteomes" id="UP000029737">
    <property type="component" value="Unassembled WGS sequence"/>
</dbReference>
<dbReference type="Proteomes" id="UP000215043">
    <property type="component" value="Chromosome"/>
</dbReference>
<dbReference type="OrthoDB" id="244285at2"/>
<dbReference type="Pfam" id="PF01717">
    <property type="entry name" value="Meth_synt_2"/>
    <property type="match status" value="1"/>
</dbReference>
<dbReference type="PIRSF" id="PIRSF000382">
    <property type="entry name" value="MeTrfase_B12_ind"/>
    <property type="match status" value="1"/>
</dbReference>
<dbReference type="EMBL" id="JPMV01000037">
    <property type="protein sequence ID" value="KGI79973.1"/>
    <property type="molecule type" value="Genomic_DNA"/>
</dbReference>
<gene>
    <name evidence="11" type="primary">metE</name>
    <name evidence="18" type="ORF">CDG81_04910</name>
    <name evidence="19" type="ORF">IL38_19895</name>
</gene>
<comment type="function">
    <text evidence="1 11">Catalyzes the transfer of a methyl group from 5-methyltetrahydrofolate to homocysteine resulting in methionine formation.</text>
</comment>
<accession>A0A099D1A6</accession>
<feature type="binding site" evidence="11">
    <location>
        <position position="612"/>
    </location>
    <ligand>
        <name>5-methyltetrahydropteroyltri-L-glutamate</name>
        <dbReference type="ChEBI" id="CHEBI:58207"/>
    </ligand>
</feature>
<feature type="domain" description="Cobalamin-independent methionine synthase MetE C-terminal/archaeal" evidence="16">
    <location>
        <begin position="433"/>
        <end position="755"/>
    </location>
</feature>
<feature type="binding site" evidence="11">
    <location>
        <position position="672"/>
    </location>
    <ligand>
        <name>Zn(2+)</name>
        <dbReference type="ChEBI" id="CHEBI:29105"/>
        <note>catalytic</note>
    </ligand>
</feature>
<feature type="binding site" evidence="11">
    <location>
        <position position="648"/>
    </location>
    <ligand>
        <name>Zn(2+)</name>
        <dbReference type="ChEBI" id="CHEBI:29105"/>
        <note>catalytic</note>
    </ligand>
</feature>
<evidence type="ECO:0000313" key="20">
    <source>
        <dbReference type="Proteomes" id="UP000029737"/>
    </source>
</evidence>
<reference evidence="18 21" key="2">
    <citation type="submission" date="2017-08" db="EMBL/GenBank/DDBJ databases">
        <title>The complete genome sequence of moderately halophilic actinomycete Actinopolyspora erythraea YIM 90600, the producer of novel erythromycin, novel actinopolysporins A-C and tubercidin.</title>
        <authorList>
            <person name="Yin M."/>
            <person name="Tang S."/>
        </authorList>
    </citation>
    <scope>NUCLEOTIDE SEQUENCE [LARGE SCALE GENOMIC DNA]</scope>
    <source>
        <strain evidence="18 21">YIM 90600</strain>
    </source>
</reference>
<keyword evidence="7 11" id="KW-0479">Metal-binding</keyword>
<reference evidence="19 20" key="1">
    <citation type="journal article" date="2014" name="PLoS ONE">
        <title>Identification and Characterization of a New Erythromycin Biosynthetic Gene Cluster in Actinopolyspora erythraea YIM90600, a Novel Erythronolide-Producing Halophilic Actinomycete Isolated from Salt Field.</title>
        <authorList>
            <person name="Chen D."/>
            <person name="Feng J."/>
            <person name="Huang L."/>
            <person name="Zhang Q."/>
            <person name="Wu J."/>
            <person name="Zhu X."/>
            <person name="Duan Y."/>
            <person name="Xu Z."/>
        </authorList>
    </citation>
    <scope>NUCLEOTIDE SEQUENCE [LARGE SCALE GENOMIC DNA]</scope>
    <source>
        <strain evidence="19 20">YIM90600</strain>
    </source>
</reference>
<evidence type="ECO:0000313" key="21">
    <source>
        <dbReference type="Proteomes" id="UP000215043"/>
    </source>
</evidence>
<evidence type="ECO:0000259" key="17">
    <source>
        <dbReference type="Pfam" id="PF08267"/>
    </source>
</evidence>
<dbReference type="GO" id="GO:0032259">
    <property type="term" value="P:methylation"/>
    <property type="evidence" value="ECO:0007669"/>
    <property type="project" value="UniProtKB-KW"/>
</dbReference>
<dbReference type="AlphaFoldDB" id="A0A099D1A6"/>
<dbReference type="RefSeq" id="WP_043576918.1">
    <property type="nucleotide sequence ID" value="NZ_CP022752.1"/>
</dbReference>
<keyword evidence="6 11" id="KW-0808">Transferase</keyword>
<dbReference type="InterPro" id="IPR038071">
    <property type="entry name" value="UROD/MetE-like_sf"/>
</dbReference>
<evidence type="ECO:0000256" key="12">
    <source>
        <dbReference type="PIRSR" id="PIRSR000382-1"/>
    </source>
</evidence>
<evidence type="ECO:0000256" key="1">
    <source>
        <dbReference type="ARBA" id="ARBA00002777"/>
    </source>
</evidence>
<evidence type="ECO:0000313" key="18">
    <source>
        <dbReference type="EMBL" id="ASU77762.1"/>
    </source>
</evidence>
<name>A0A099D1A6_9ACTN</name>
<feature type="binding site" evidence="13">
    <location>
        <position position="733"/>
    </location>
    <ligand>
        <name>Zn(2+)</name>
        <dbReference type="ChEBI" id="CHEBI:29105"/>
        <label>1</label>
        <note>catalytic</note>
    </ligand>
</feature>
<feature type="binding site" evidence="13">
    <location>
        <position position="648"/>
    </location>
    <ligand>
        <name>Zn(2+)</name>
        <dbReference type="ChEBI" id="CHEBI:29105"/>
        <label>1</label>
        <note>catalytic</note>
    </ligand>
</feature>
<organism evidence="18 21">
    <name type="scientific">Actinopolyspora erythraea</name>
    <dbReference type="NCBI Taxonomy" id="414996"/>
    <lineage>
        <taxon>Bacteria</taxon>
        <taxon>Bacillati</taxon>
        <taxon>Actinomycetota</taxon>
        <taxon>Actinomycetes</taxon>
        <taxon>Actinopolysporales</taxon>
        <taxon>Actinopolysporaceae</taxon>
        <taxon>Actinopolyspora</taxon>
    </lineage>
</organism>
<feature type="binding site" evidence="11 12">
    <location>
        <begin position="438"/>
        <end position="440"/>
    </location>
    <ligand>
        <name>L-homocysteine</name>
        <dbReference type="ChEBI" id="CHEBI:58199"/>
    </ligand>
</feature>
<comment type="pathway">
    <text evidence="2 11">Amino-acid biosynthesis; L-methionine biosynthesis via de novo pathway; L-methionine from L-homocysteine (MetE route): step 1/1.</text>
</comment>
<feature type="binding site" evidence="11">
    <location>
        <begin position="19"/>
        <end position="22"/>
    </location>
    <ligand>
        <name>5-methyltetrahydropteroyltri-L-glutamate</name>
        <dbReference type="ChEBI" id="CHEBI:58207"/>
    </ligand>
</feature>
<evidence type="ECO:0000256" key="4">
    <source>
        <dbReference type="ARBA" id="ARBA00022603"/>
    </source>
</evidence>
<evidence type="ECO:0000256" key="13">
    <source>
        <dbReference type="PIRSR" id="PIRSR000382-2"/>
    </source>
</evidence>
<comment type="cofactor">
    <cofactor evidence="13">
        <name>Zn(2+)</name>
        <dbReference type="ChEBI" id="CHEBI:29105"/>
    </cofactor>
    <text evidence="13">Binds 2 Zn(2+) ions per subunit.</text>
</comment>
<dbReference type="HOGENOM" id="CLU_013175_0_0_11"/>
<feature type="binding site" evidence="13">
    <location>
        <position position="663"/>
    </location>
    <ligand>
        <name>Zn(2+)</name>
        <dbReference type="ChEBI" id="CHEBI:29105"/>
        <label>1</label>
        <note>catalytic</note>
    </ligand>
</feature>
<evidence type="ECO:0000256" key="6">
    <source>
        <dbReference type="ARBA" id="ARBA00022679"/>
    </source>
</evidence>
<dbReference type="CDD" id="cd03311">
    <property type="entry name" value="CIMS_C_terminal_like"/>
    <property type="match status" value="1"/>
</dbReference>
<evidence type="ECO:0000256" key="14">
    <source>
        <dbReference type="PIRSR" id="PIRSR000382-3"/>
    </source>
</evidence>
<feature type="binding site" evidence="11">
    <location>
        <position position="733"/>
    </location>
    <ligand>
        <name>Zn(2+)</name>
        <dbReference type="ChEBI" id="CHEBI:29105"/>
        <note>catalytic</note>
    </ligand>
</feature>
<feature type="active site" description="Proton donor" evidence="11 14">
    <location>
        <position position="701"/>
    </location>
</feature>
<keyword evidence="4 11" id="KW-0489">Methyltransferase</keyword>
<keyword evidence="20" id="KW-1185">Reference proteome</keyword>
<evidence type="ECO:0000313" key="19">
    <source>
        <dbReference type="EMBL" id="KGI79973.1"/>
    </source>
</evidence>
<dbReference type="InterPro" id="IPR002629">
    <property type="entry name" value="Met_Synth_C/arc"/>
</dbReference>
<dbReference type="HAMAP" id="MF_00172">
    <property type="entry name" value="Meth_synth"/>
    <property type="match status" value="1"/>
</dbReference>
<feature type="binding site" evidence="13">
    <location>
        <position position="650"/>
    </location>
    <ligand>
        <name>Zn(2+)</name>
        <dbReference type="ChEBI" id="CHEBI:29105"/>
        <label>1</label>
        <note>catalytic</note>
    </ligand>
</feature>
<evidence type="ECO:0000259" key="16">
    <source>
        <dbReference type="Pfam" id="PF01717"/>
    </source>
</evidence>
<evidence type="ECO:0000256" key="3">
    <source>
        <dbReference type="ARBA" id="ARBA00009553"/>
    </source>
</evidence>
<dbReference type="NCBIfam" id="NF003556">
    <property type="entry name" value="PRK05222.1"/>
    <property type="match status" value="1"/>
</dbReference>
<proteinExistence type="inferred from homology"/>
<evidence type="ECO:0000256" key="5">
    <source>
        <dbReference type="ARBA" id="ARBA00022605"/>
    </source>
</evidence>
<dbReference type="InterPro" id="IPR006276">
    <property type="entry name" value="Cobalamin-indep_Met_synthase"/>
</dbReference>
<feature type="binding site" evidence="11">
    <location>
        <position position="650"/>
    </location>
    <ligand>
        <name>Zn(2+)</name>
        <dbReference type="ChEBI" id="CHEBI:29105"/>
        <note>catalytic</note>
    </ligand>
</feature>
<dbReference type="SUPFAM" id="SSF51726">
    <property type="entry name" value="UROD/MetE-like"/>
    <property type="match status" value="2"/>
</dbReference>
<feature type="binding site" evidence="13">
    <location>
        <position position="672"/>
    </location>
    <ligand>
        <name>Zn(2+)</name>
        <dbReference type="ChEBI" id="CHEBI:29105"/>
        <label>1</label>
        <note>catalytic</note>
    </ligand>
</feature>
<feature type="binding site" evidence="11">
    <location>
        <position position="114"/>
    </location>
    <ligand>
        <name>5-methyltetrahydropteroyltri-L-glutamate</name>
        <dbReference type="ChEBI" id="CHEBI:58207"/>
    </ligand>
</feature>
<dbReference type="Pfam" id="PF08267">
    <property type="entry name" value="Meth_synt_1"/>
    <property type="match status" value="1"/>
</dbReference>
<sequence length="763" mass="84656">MTSEIGSTVLGYPRIGPRRELKRALESYWAGNSGEDQLRETARSLRVQSWRELHEAGLGSVPSNTFSYYDQVLDTAVTFGAVPKRYRELGLGPLDTYFAMARGVESTPPLEMTKWFDTNYHYLVPEIGPDTEFELTDRTPVERFLEAGELGITTRPVLVGPLTFLLLSKNAEGAPSSFAPLHRLDDLIEVYAELLAELHRAGAEWVQLDEPAFAADREPEELEKLRGTYRRLGGLTARPKLFVPTYFGDPGEALGVLASSPVEAVGVDLVAGSTTMEVLSGLTGLRDKTLVAGLVEGRNIWRTDLDDALSKAATLLGLAGEVSVGTSCSLLHVPYDVEAEEDIDPQVKSWLAFARQKVEEVVLLDRALHEGREAVRDQLDRARAPIEDRRNAAKPHDRAVRERTSKLRPRDAERGEYGKRRADQQRALGLPPLPTTTIGSFPQTTDVRRARAQLRDGRIDQATYDTRMVDEIRRVITMQEELGLDVLVHGEPERNDMVQYFSEHMNGFVSTLNGWVQSYGSRCVRPPILFGDVSRPKPITVEWAKKAQSMTDKPVKGMLTGPVTILAWSFVRDDQPLGDTANQVALAIRDEVNDLESAGIGVVQVDEPALRELLPLRSERHGQYLEWAVRSFRLATSGVTDATQIHTHLCYSEFGEVINAIVDLDADVTSLEAARSRMEVLDDLNEVGFARGVGPGVYDIHSPRVPDSDEIEKLLNAALEAVPAERLWVNPDCGLKTRGYEEVRTALGNMRVATERVRGSSRS</sequence>
<keyword evidence="5 11" id="KW-0028">Amino-acid biosynthesis</keyword>
<keyword evidence="10 11" id="KW-0486">Methionine biosynthesis</keyword>
<evidence type="ECO:0000256" key="15">
    <source>
        <dbReference type="SAM" id="MobiDB-lite"/>
    </source>
</evidence>
<dbReference type="UniPathway" id="UPA00051">
    <property type="reaction ID" value="UER00082"/>
</dbReference>
<feature type="binding site" evidence="11 12">
    <location>
        <position position="568"/>
    </location>
    <ligand>
        <name>5-methyltetrahydropteroyltri-L-glutamate</name>
        <dbReference type="ChEBI" id="CHEBI:58207"/>
    </ligand>
</feature>
<feature type="domain" description="Cobalamin-independent methionine synthase MetE N-terminal" evidence="17">
    <location>
        <begin position="7"/>
        <end position="315"/>
    </location>
</feature>
<evidence type="ECO:0000256" key="9">
    <source>
        <dbReference type="ARBA" id="ARBA00022833"/>
    </source>
</evidence>
<dbReference type="NCBIfam" id="TIGR01371">
    <property type="entry name" value="met_syn_B12ind"/>
    <property type="match status" value="1"/>
</dbReference>
<dbReference type="CDD" id="cd03312">
    <property type="entry name" value="CIMS_N_terminal_like"/>
    <property type="match status" value="1"/>
</dbReference>
<evidence type="ECO:0000256" key="11">
    <source>
        <dbReference type="HAMAP-Rule" id="MF_00172"/>
    </source>
</evidence>
<dbReference type="EMBL" id="CP022752">
    <property type="protein sequence ID" value="ASU77762.1"/>
    <property type="molecule type" value="Genomic_DNA"/>
</dbReference>
<feature type="binding site" evidence="11">
    <location>
        <position position="491"/>
    </location>
    <ligand>
        <name>L-homocysteine</name>
        <dbReference type="ChEBI" id="CHEBI:58199"/>
    </ligand>
</feature>
<feature type="binding site" evidence="12">
    <location>
        <position position="22"/>
    </location>
    <ligand>
        <name>5-methyltetrahydropteroyltri-L-glutamate</name>
        <dbReference type="ChEBI" id="CHEBI:58207"/>
    </ligand>
</feature>
<keyword evidence="8 11" id="KW-0677">Repeat</keyword>
<evidence type="ECO:0000256" key="8">
    <source>
        <dbReference type="ARBA" id="ARBA00022737"/>
    </source>
</evidence>
<dbReference type="EC" id="2.1.1.14" evidence="11"/>
<dbReference type="GO" id="GO:0008270">
    <property type="term" value="F:zinc ion binding"/>
    <property type="evidence" value="ECO:0007669"/>
    <property type="project" value="InterPro"/>
</dbReference>